<feature type="transmembrane region" description="Helical" evidence="6">
    <location>
        <begin position="299"/>
        <end position="318"/>
    </location>
</feature>
<dbReference type="AlphaFoldDB" id="A0A2V1HRY0"/>
<feature type="transmembrane region" description="Helical" evidence="6">
    <location>
        <begin position="270"/>
        <end position="293"/>
    </location>
</feature>
<sequence length="393" mass="38875">MLVTPRRTALGLALLSFSTFVAVTSELLPIGVLPQVARGLDVPESTAGLSVSVYAVLVAVLAIPMTVVTERVPRKTLLLLALAGYALSNGIGAIAPDFLVLCIGRALGGLSHAVFYSVVTAYAAALVPPHRLGRALAFAFAGASLGSVLGVPVTSLIGVQLGWQASFATMAVVAALLAIVVVIALPSVSSSAPEPGTAKYRPGRGLVPIVSANSLVYLGHNAAYTYIAPLLGLAGIEDAALGGVLLLLGVLSAAGVLVAGVLADRHLGAVFIASSAIVAVTLALLTFVGGSALPAVADSAVWVLAFGALGPLITTAAVRTGAVSDSMAGAVANSASNVGITLGSLLGSGVIALGSLSAVPIAGAVFAAAGAVVAIAYRAKFRRPDTDLPSLAP</sequence>
<proteinExistence type="predicted"/>
<feature type="transmembrane region" description="Helical" evidence="6">
    <location>
        <begin position="135"/>
        <end position="157"/>
    </location>
</feature>
<dbReference type="PANTHER" id="PTHR43124">
    <property type="entry name" value="PURINE EFFLUX PUMP PBUE"/>
    <property type="match status" value="1"/>
</dbReference>
<keyword evidence="2" id="KW-1003">Cell membrane</keyword>
<dbReference type="CDD" id="cd17324">
    <property type="entry name" value="MFS_NepI_like"/>
    <property type="match status" value="1"/>
</dbReference>
<evidence type="ECO:0000256" key="1">
    <source>
        <dbReference type="ARBA" id="ARBA00004651"/>
    </source>
</evidence>
<dbReference type="OrthoDB" id="9814237at2"/>
<dbReference type="InterPro" id="IPR050189">
    <property type="entry name" value="MFS_Efflux_Transporters"/>
</dbReference>
<dbReference type="InterPro" id="IPR020846">
    <property type="entry name" value="MFS_dom"/>
</dbReference>
<dbReference type="GO" id="GO:0005886">
    <property type="term" value="C:plasma membrane"/>
    <property type="evidence" value="ECO:0007669"/>
    <property type="project" value="UniProtKB-SubCell"/>
</dbReference>
<dbReference type="Gene3D" id="1.20.1250.20">
    <property type="entry name" value="MFS general substrate transporter like domains"/>
    <property type="match status" value="1"/>
</dbReference>
<keyword evidence="5 6" id="KW-0472">Membrane</keyword>
<dbReference type="InterPro" id="IPR011701">
    <property type="entry name" value="MFS"/>
</dbReference>
<evidence type="ECO:0000256" key="4">
    <source>
        <dbReference type="ARBA" id="ARBA00022989"/>
    </source>
</evidence>
<feature type="transmembrane region" description="Helical" evidence="6">
    <location>
        <begin position="206"/>
        <end position="227"/>
    </location>
</feature>
<keyword evidence="3 6" id="KW-0812">Transmembrane</keyword>
<evidence type="ECO:0000259" key="7">
    <source>
        <dbReference type="PROSITE" id="PS50850"/>
    </source>
</evidence>
<feature type="transmembrane region" description="Helical" evidence="6">
    <location>
        <begin position="107"/>
        <end position="128"/>
    </location>
</feature>
<protein>
    <submittedName>
        <fullName evidence="8">MFS transporter</fullName>
    </submittedName>
</protein>
<feature type="transmembrane region" description="Helical" evidence="6">
    <location>
        <begin position="76"/>
        <end position="95"/>
    </location>
</feature>
<dbReference type="EMBL" id="QEOP01000001">
    <property type="protein sequence ID" value="PVZ95353.1"/>
    <property type="molecule type" value="Genomic_DNA"/>
</dbReference>
<feature type="transmembrane region" description="Helical" evidence="6">
    <location>
        <begin position="358"/>
        <end position="377"/>
    </location>
</feature>
<dbReference type="SUPFAM" id="SSF103473">
    <property type="entry name" value="MFS general substrate transporter"/>
    <property type="match status" value="1"/>
</dbReference>
<keyword evidence="4 6" id="KW-1133">Transmembrane helix</keyword>
<feature type="transmembrane region" description="Helical" evidence="6">
    <location>
        <begin position="49"/>
        <end position="69"/>
    </location>
</feature>
<feature type="transmembrane region" description="Helical" evidence="6">
    <location>
        <begin position="163"/>
        <end position="185"/>
    </location>
</feature>
<accession>A0A2V1HRY0</accession>
<dbReference type="GO" id="GO:0022857">
    <property type="term" value="F:transmembrane transporter activity"/>
    <property type="evidence" value="ECO:0007669"/>
    <property type="project" value="InterPro"/>
</dbReference>
<evidence type="ECO:0000256" key="2">
    <source>
        <dbReference type="ARBA" id="ARBA00022475"/>
    </source>
</evidence>
<keyword evidence="9" id="KW-1185">Reference proteome</keyword>
<gene>
    <name evidence="8" type="ORF">DDQ50_02200</name>
</gene>
<feature type="transmembrane region" description="Helical" evidence="6">
    <location>
        <begin position="239"/>
        <end position="263"/>
    </location>
</feature>
<dbReference type="PROSITE" id="PS50850">
    <property type="entry name" value="MFS"/>
    <property type="match status" value="1"/>
</dbReference>
<evidence type="ECO:0000256" key="6">
    <source>
        <dbReference type="SAM" id="Phobius"/>
    </source>
</evidence>
<dbReference type="PANTHER" id="PTHR43124:SF3">
    <property type="entry name" value="CHLORAMPHENICOL EFFLUX PUMP RV0191"/>
    <property type="match status" value="1"/>
</dbReference>
<evidence type="ECO:0000313" key="9">
    <source>
        <dbReference type="Proteomes" id="UP000244893"/>
    </source>
</evidence>
<feature type="transmembrane region" description="Helical" evidence="6">
    <location>
        <begin position="330"/>
        <end position="352"/>
    </location>
</feature>
<evidence type="ECO:0000313" key="8">
    <source>
        <dbReference type="EMBL" id="PVZ95353.1"/>
    </source>
</evidence>
<evidence type="ECO:0000256" key="5">
    <source>
        <dbReference type="ARBA" id="ARBA00023136"/>
    </source>
</evidence>
<comment type="caution">
    <text evidence="8">The sequence shown here is derived from an EMBL/GenBank/DDBJ whole genome shotgun (WGS) entry which is preliminary data.</text>
</comment>
<feature type="domain" description="Major facilitator superfamily (MFS) profile" evidence="7">
    <location>
        <begin position="4"/>
        <end position="382"/>
    </location>
</feature>
<evidence type="ECO:0000256" key="3">
    <source>
        <dbReference type="ARBA" id="ARBA00022692"/>
    </source>
</evidence>
<organism evidence="8 9">
    <name type="scientific">Amnibacterium flavum</name>
    <dbReference type="NCBI Taxonomy" id="2173173"/>
    <lineage>
        <taxon>Bacteria</taxon>
        <taxon>Bacillati</taxon>
        <taxon>Actinomycetota</taxon>
        <taxon>Actinomycetes</taxon>
        <taxon>Micrococcales</taxon>
        <taxon>Microbacteriaceae</taxon>
        <taxon>Amnibacterium</taxon>
    </lineage>
</organism>
<dbReference type="InterPro" id="IPR036259">
    <property type="entry name" value="MFS_trans_sf"/>
</dbReference>
<dbReference type="Proteomes" id="UP000244893">
    <property type="component" value="Unassembled WGS sequence"/>
</dbReference>
<name>A0A2V1HRY0_9MICO</name>
<comment type="subcellular location">
    <subcellularLocation>
        <location evidence="1">Cell membrane</location>
        <topology evidence="1">Multi-pass membrane protein</topology>
    </subcellularLocation>
</comment>
<reference evidence="8 9" key="1">
    <citation type="submission" date="2018-05" db="EMBL/GenBank/DDBJ databases">
        <title>Amnibacterium sp. M8JJ-5, whole genome shotgun sequence.</title>
        <authorList>
            <person name="Tuo L."/>
        </authorList>
    </citation>
    <scope>NUCLEOTIDE SEQUENCE [LARGE SCALE GENOMIC DNA]</scope>
    <source>
        <strain evidence="8 9">M8JJ-5</strain>
    </source>
</reference>
<dbReference type="Pfam" id="PF07690">
    <property type="entry name" value="MFS_1"/>
    <property type="match status" value="1"/>
</dbReference>